<protein>
    <submittedName>
        <fullName evidence="1">Uncharacterized protein</fullName>
    </submittedName>
</protein>
<proteinExistence type="predicted"/>
<evidence type="ECO:0000313" key="1">
    <source>
        <dbReference type="EMBL" id="KAI0055899.1"/>
    </source>
</evidence>
<evidence type="ECO:0000313" key="2">
    <source>
        <dbReference type="Proteomes" id="UP000814140"/>
    </source>
</evidence>
<reference evidence="1" key="2">
    <citation type="journal article" date="2022" name="New Phytol.">
        <title>Evolutionary transition to the ectomycorrhizal habit in the genomes of a hyperdiverse lineage of mushroom-forming fungi.</title>
        <authorList>
            <person name="Looney B."/>
            <person name="Miyauchi S."/>
            <person name="Morin E."/>
            <person name="Drula E."/>
            <person name="Courty P.E."/>
            <person name="Kohler A."/>
            <person name="Kuo A."/>
            <person name="LaButti K."/>
            <person name="Pangilinan J."/>
            <person name="Lipzen A."/>
            <person name="Riley R."/>
            <person name="Andreopoulos W."/>
            <person name="He G."/>
            <person name="Johnson J."/>
            <person name="Nolan M."/>
            <person name="Tritt A."/>
            <person name="Barry K.W."/>
            <person name="Grigoriev I.V."/>
            <person name="Nagy L.G."/>
            <person name="Hibbett D."/>
            <person name="Henrissat B."/>
            <person name="Matheny P.B."/>
            <person name="Labbe J."/>
            <person name="Martin F.M."/>
        </authorList>
    </citation>
    <scope>NUCLEOTIDE SEQUENCE</scope>
    <source>
        <strain evidence="1">HHB10654</strain>
    </source>
</reference>
<keyword evidence="2" id="KW-1185">Reference proteome</keyword>
<dbReference type="EMBL" id="MU277276">
    <property type="protein sequence ID" value="KAI0055899.1"/>
    <property type="molecule type" value="Genomic_DNA"/>
</dbReference>
<gene>
    <name evidence="1" type="ORF">BV25DRAFT_1921441</name>
</gene>
<organism evidence="1 2">
    <name type="scientific">Artomyces pyxidatus</name>
    <dbReference type="NCBI Taxonomy" id="48021"/>
    <lineage>
        <taxon>Eukaryota</taxon>
        <taxon>Fungi</taxon>
        <taxon>Dikarya</taxon>
        <taxon>Basidiomycota</taxon>
        <taxon>Agaricomycotina</taxon>
        <taxon>Agaricomycetes</taxon>
        <taxon>Russulales</taxon>
        <taxon>Auriscalpiaceae</taxon>
        <taxon>Artomyces</taxon>
    </lineage>
</organism>
<name>A0ACB8SH68_9AGAM</name>
<sequence>MSREMLETPRLLTSETCRHLAANQVNAGILPFLPGPCQVYRSIDTPASDGSNLVQTVYARVPDWELRLKIGSVCVVVADISATTGLFMDTMVVVQSLAEETVIVKTLPDHKDYTISRHTFLCLNGARSCMFNRSQLPLRLACVEEAEEDVTRTQVPFVMPSTDRDECMNESDSETGHEER</sequence>
<comment type="caution">
    <text evidence="1">The sequence shown here is derived from an EMBL/GenBank/DDBJ whole genome shotgun (WGS) entry which is preliminary data.</text>
</comment>
<reference evidence="1" key="1">
    <citation type="submission" date="2021-03" db="EMBL/GenBank/DDBJ databases">
        <authorList>
            <consortium name="DOE Joint Genome Institute"/>
            <person name="Ahrendt S."/>
            <person name="Looney B.P."/>
            <person name="Miyauchi S."/>
            <person name="Morin E."/>
            <person name="Drula E."/>
            <person name="Courty P.E."/>
            <person name="Chicoki N."/>
            <person name="Fauchery L."/>
            <person name="Kohler A."/>
            <person name="Kuo A."/>
            <person name="Labutti K."/>
            <person name="Pangilinan J."/>
            <person name="Lipzen A."/>
            <person name="Riley R."/>
            <person name="Andreopoulos W."/>
            <person name="He G."/>
            <person name="Johnson J."/>
            <person name="Barry K.W."/>
            <person name="Grigoriev I.V."/>
            <person name="Nagy L."/>
            <person name="Hibbett D."/>
            <person name="Henrissat B."/>
            <person name="Matheny P.B."/>
            <person name="Labbe J."/>
            <person name="Martin F."/>
        </authorList>
    </citation>
    <scope>NUCLEOTIDE SEQUENCE</scope>
    <source>
        <strain evidence="1">HHB10654</strain>
    </source>
</reference>
<dbReference type="Proteomes" id="UP000814140">
    <property type="component" value="Unassembled WGS sequence"/>
</dbReference>
<accession>A0ACB8SH68</accession>